<keyword evidence="2" id="KW-0812">Transmembrane</keyword>
<dbReference type="EMBL" id="VDFV01000048">
    <property type="protein sequence ID" value="TNC63589.1"/>
    <property type="molecule type" value="Genomic_DNA"/>
</dbReference>
<evidence type="ECO:0000259" key="3">
    <source>
        <dbReference type="Pfam" id="PF07331"/>
    </source>
</evidence>
<dbReference type="AlphaFoldDB" id="A0A5C4NAZ7"/>
<accession>A0A5C4NAZ7</accession>
<feature type="compositionally biased region" description="Low complexity" evidence="1">
    <location>
        <begin position="1"/>
        <end position="21"/>
    </location>
</feature>
<organism evidence="4 5">
    <name type="scientific">Rubellimicrobium roseum</name>
    <dbReference type="NCBI Taxonomy" id="687525"/>
    <lineage>
        <taxon>Bacteria</taxon>
        <taxon>Pseudomonadati</taxon>
        <taxon>Pseudomonadota</taxon>
        <taxon>Alphaproteobacteria</taxon>
        <taxon>Rhodobacterales</taxon>
        <taxon>Roseobacteraceae</taxon>
        <taxon>Rubellimicrobium</taxon>
    </lineage>
</organism>
<dbReference type="Pfam" id="PF07331">
    <property type="entry name" value="TctB"/>
    <property type="match status" value="1"/>
</dbReference>
<keyword evidence="5" id="KW-1185">Reference proteome</keyword>
<gene>
    <name evidence="4" type="ORF">FHG71_19255</name>
</gene>
<proteinExistence type="predicted"/>
<feature type="transmembrane region" description="Helical" evidence="2">
    <location>
        <begin position="109"/>
        <end position="131"/>
    </location>
</feature>
<sequence>MSIAWSVRSSTPLPSSRPRVSGSLRSRSACRPRGSDTMAANATYDRALGLIFLVLGIGAMWHAQSLQVAFAADPIGPKPFPTIVGGVLALAGAALLIRPERMAWHPGSWSKVAAVAVASIVYPEVLIPIGFVPATSLLCLVLARALGGGWVQSIIASAITAAAIFALIDVLLGLPLPRGPLGV</sequence>
<evidence type="ECO:0000313" key="5">
    <source>
        <dbReference type="Proteomes" id="UP000305709"/>
    </source>
</evidence>
<reference evidence="4 5" key="1">
    <citation type="submission" date="2019-06" db="EMBL/GenBank/DDBJ databases">
        <authorList>
            <person name="Jiang L."/>
        </authorList>
    </citation>
    <scope>NUCLEOTIDE SEQUENCE [LARGE SCALE GENOMIC DNA]</scope>
    <source>
        <strain evidence="4 5">YIM 48858</strain>
    </source>
</reference>
<dbReference type="InterPro" id="IPR009936">
    <property type="entry name" value="DUF1468"/>
</dbReference>
<feature type="region of interest" description="Disordered" evidence="1">
    <location>
        <begin position="1"/>
        <end position="35"/>
    </location>
</feature>
<keyword evidence="2" id="KW-1133">Transmembrane helix</keyword>
<feature type="transmembrane region" description="Helical" evidence="2">
    <location>
        <begin position="79"/>
        <end position="97"/>
    </location>
</feature>
<dbReference type="Proteomes" id="UP000305709">
    <property type="component" value="Unassembled WGS sequence"/>
</dbReference>
<feature type="transmembrane region" description="Helical" evidence="2">
    <location>
        <begin position="47"/>
        <end position="64"/>
    </location>
</feature>
<evidence type="ECO:0000256" key="1">
    <source>
        <dbReference type="SAM" id="MobiDB-lite"/>
    </source>
</evidence>
<evidence type="ECO:0000256" key="2">
    <source>
        <dbReference type="SAM" id="Phobius"/>
    </source>
</evidence>
<dbReference type="OrthoDB" id="5519430at2"/>
<keyword evidence="2" id="KW-0472">Membrane</keyword>
<evidence type="ECO:0000313" key="4">
    <source>
        <dbReference type="EMBL" id="TNC63589.1"/>
    </source>
</evidence>
<protein>
    <recommendedName>
        <fullName evidence="3">DUF1468 domain-containing protein</fullName>
    </recommendedName>
</protein>
<name>A0A5C4NAZ7_9RHOB</name>
<feature type="transmembrane region" description="Helical" evidence="2">
    <location>
        <begin position="151"/>
        <end position="174"/>
    </location>
</feature>
<comment type="caution">
    <text evidence="4">The sequence shown here is derived from an EMBL/GenBank/DDBJ whole genome shotgun (WGS) entry which is preliminary data.</text>
</comment>
<feature type="domain" description="DUF1468" evidence="3">
    <location>
        <begin position="47"/>
        <end position="177"/>
    </location>
</feature>